<reference evidence="11" key="3">
    <citation type="submission" date="2025-09" db="UniProtKB">
        <authorList>
            <consortium name="Ensembl"/>
        </authorList>
    </citation>
    <scope>IDENTIFICATION</scope>
</reference>
<proteinExistence type="inferred from homology"/>
<organism evidence="11 12">
    <name type="scientific">Melopsittacus undulatus</name>
    <name type="common">Budgerigar</name>
    <name type="synonym">Psittacus undulatus</name>
    <dbReference type="NCBI Taxonomy" id="13146"/>
    <lineage>
        <taxon>Eukaryota</taxon>
        <taxon>Metazoa</taxon>
        <taxon>Chordata</taxon>
        <taxon>Craniata</taxon>
        <taxon>Vertebrata</taxon>
        <taxon>Euteleostomi</taxon>
        <taxon>Archelosauria</taxon>
        <taxon>Archosauria</taxon>
        <taxon>Dinosauria</taxon>
        <taxon>Saurischia</taxon>
        <taxon>Theropoda</taxon>
        <taxon>Coelurosauria</taxon>
        <taxon>Aves</taxon>
        <taxon>Neognathae</taxon>
        <taxon>Neoaves</taxon>
        <taxon>Telluraves</taxon>
        <taxon>Australaves</taxon>
        <taxon>Psittaciformes</taxon>
        <taxon>Psittaculidae</taxon>
        <taxon>Melopsittacus</taxon>
    </lineage>
</organism>
<dbReference type="InterPro" id="IPR017972">
    <property type="entry name" value="Cyt_P450_CS"/>
</dbReference>
<keyword evidence="5 9" id="KW-0479">Metal-binding</keyword>
<keyword evidence="12" id="KW-1185">Reference proteome</keyword>
<keyword evidence="7 9" id="KW-0408">Iron</keyword>
<dbReference type="PRINTS" id="PR00385">
    <property type="entry name" value="P450"/>
</dbReference>
<dbReference type="PRINTS" id="PR00463">
    <property type="entry name" value="EP450I"/>
</dbReference>
<evidence type="ECO:0000256" key="7">
    <source>
        <dbReference type="ARBA" id="ARBA00023004"/>
    </source>
</evidence>
<evidence type="ECO:0000256" key="5">
    <source>
        <dbReference type="ARBA" id="ARBA00022723"/>
    </source>
</evidence>
<dbReference type="Pfam" id="PF00067">
    <property type="entry name" value="p450"/>
    <property type="match status" value="2"/>
</dbReference>
<dbReference type="InterPro" id="IPR002401">
    <property type="entry name" value="Cyt_P450_E_grp-I"/>
</dbReference>
<reference evidence="11" key="2">
    <citation type="submission" date="2025-08" db="UniProtKB">
        <authorList>
            <consortium name="Ensembl"/>
        </authorList>
    </citation>
    <scope>IDENTIFICATION</scope>
</reference>
<keyword evidence="8 10" id="KW-0503">Monooxygenase</keyword>
<dbReference type="GO" id="GO:0016712">
    <property type="term" value="F:oxidoreductase activity, acting on paired donors, with incorporation or reduction of molecular oxygen, reduced flavin or flavoprotein as one donor, and incorporation of one atom of oxygen"/>
    <property type="evidence" value="ECO:0007669"/>
    <property type="project" value="UniProtKB-EC"/>
</dbReference>
<feature type="binding site" description="axial binding residue" evidence="9">
    <location>
        <position position="363"/>
    </location>
    <ligand>
        <name>heme</name>
        <dbReference type="ChEBI" id="CHEBI:30413"/>
    </ligand>
    <ligandPart>
        <name>Fe</name>
        <dbReference type="ChEBI" id="CHEBI:18248"/>
    </ligandPart>
</feature>
<dbReference type="PROSITE" id="PS00086">
    <property type="entry name" value="CYTOCHROME_P450"/>
    <property type="match status" value="1"/>
</dbReference>
<dbReference type="GO" id="GO:0008395">
    <property type="term" value="F:steroid hydroxylase activity"/>
    <property type="evidence" value="ECO:0007669"/>
    <property type="project" value="TreeGrafter"/>
</dbReference>
<protein>
    <recommendedName>
        <fullName evidence="3">unspecific monooxygenase</fullName>
        <ecNumber evidence="3">1.14.14.1</ecNumber>
    </recommendedName>
</protein>
<evidence type="ECO:0000256" key="8">
    <source>
        <dbReference type="ARBA" id="ARBA00023033"/>
    </source>
</evidence>
<name>A0A8V5HA18_MELUD</name>
<dbReference type="SUPFAM" id="SSF48264">
    <property type="entry name" value="Cytochrome P450"/>
    <property type="match status" value="1"/>
</dbReference>
<accession>A0A8V5HA18</accession>
<dbReference type="AlphaFoldDB" id="A0A8V5HA18"/>
<dbReference type="PANTHER" id="PTHR24302:SF42">
    <property type="entry name" value="CYTOCHROME P450 FAMILY 3 SUBFAMILY A MEMBER 4"/>
    <property type="match status" value="1"/>
</dbReference>
<dbReference type="GO" id="GO:0005506">
    <property type="term" value="F:iron ion binding"/>
    <property type="evidence" value="ECO:0007669"/>
    <property type="project" value="InterPro"/>
</dbReference>
<evidence type="ECO:0000256" key="4">
    <source>
        <dbReference type="ARBA" id="ARBA00022617"/>
    </source>
</evidence>
<evidence type="ECO:0000313" key="11">
    <source>
        <dbReference type="Ensembl" id="ENSMUNP00000030992.1"/>
    </source>
</evidence>
<dbReference type="FunFam" id="1.10.630.10:FF:000182">
    <property type="entry name" value="Cytochrome P450 3A4"/>
    <property type="match status" value="1"/>
</dbReference>
<evidence type="ECO:0000256" key="9">
    <source>
        <dbReference type="PIRSR" id="PIRSR602401-1"/>
    </source>
</evidence>
<keyword evidence="6 10" id="KW-0560">Oxidoreductase</keyword>
<evidence type="ECO:0000256" key="6">
    <source>
        <dbReference type="ARBA" id="ARBA00023002"/>
    </source>
</evidence>
<comment type="cofactor">
    <cofactor evidence="1 9">
        <name>heme</name>
        <dbReference type="ChEBI" id="CHEBI:30413"/>
    </cofactor>
</comment>
<evidence type="ECO:0000256" key="3">
    <source>
        <dbReference type="ARBA" id="ARBA00012109"/>
    </source>
</evidence>
<sequence length="444" mass="51382">MDLMPNFSLVTWLLLILFLSLLVLYGLWPFQTFKKQDYQESWSLIGKCFEKYGKIWGSFDGRQPVLAGLDPILIKNILVKECYTNFGLNGILGSAISMAEDEKWKRIRTVLSPALTSEKLVKNIEKKVANNEIMTLKDIFEAYSMDVVVSTSFSVNIDSMSNPSDPFVTNMKKFLRFMLFPFIAPVLEKMNVTLLPSRVMDFFKGIFLKMKKEWENCSRTIDFLQLMVDSQSSHDTLSDEEILAQARVFVFAGYETTSSTLSYLSYNLATHPDVQQQLRDEIDSHVPNHPDSSPRAAPTYNAITQIEYLDMVVNESLWLFPPWAYVLHRDLAYWLEQEEFRPERTESIDPYTFLPFGAGPRNCIGMRFALLIVKVAVVVLLQHFSFRTFKDTPVRIWDGVFHYLPFSPTEMVLYNSFCIHLRTNRELSLMHIKSLSSLREFRGC</sequence>
<dbReference type="PANTHER" id="PTHR24302">
    <property type="entry name" value="CYTOCHROME P450 FAMILY 3"/>
    <property type="match status" value="1"/>
</dbReference>
<keyword evidence="4 9" id="KW-0349">Heme</keyword>
<evidence type="ECO:0000256" key="10">
    <source>
        <dbReference type="RuleBase" id="RU000461"/>
    </source>
</evidence>
<dbReference type="InterPro" id="IPR050705">
    <property type="entry name" value="Cytochrome_P450_3A"/>
</dbReference>
<dbReference type="InterPro" id="IPR001128">
    <property type="entry name" value="Cyt_P450"/>
</dbReference>
<dbReference type="Proteomes" id="UP000694405">
    <property type="component" value="Chromosome 8"/>
</dbReference>
<evidence type="ECO:0000256" key="1">
    <source>
        <dbReference type="ARBA" id="ARBA00001971"/>
    </source>
</evidence>
<comment type="similarity">
    <text evidence="2 10">Belongs to the cytochrome P450 family.</text>
</comment>
<dbReference type="GO" id="GO:0020037">
    <property type="term" value="F:heme binding"/>
    <property type="evidence" value="ECO:0007669"/>
    <property type="project" value="InterPro"/>
</dbReference>
<reference evidence="11" key="1">
    <citation type="submission" date="2020-03" db="EMBL/GenBank/DDBJ databases">
        <title>Melopsittacus undulatus (budgerigar) genome, bMelUnd1, maternal haplotype with Z.</title>
        <authorList>
            <person name="Gedman G."/>
            <person name="Mountcastle J."/>
            <person name="Haase B."/>
            <person name="Formenti G."/>
            <person name="Wright T."/>
            <person name="Apodaca J."/>
            <person name="Pelan S."/>
            <person name="Chow W."/>
            <person name="Rhie A."/>
            <person name="Howe K."/>
            <person name="Fedrigo O."/>
            <person name="Jarvis E.D."/>
        </authorList>
    </citation>
    <scope>NUCLEOTIDE SEQUENCE [LARGE SCALE GENOMIC DNA]</scope>
</reference>
<evidence type="ECO:0000256" key="2">
    <source>
        <dbReference type="ARBA" id="ARBA00010617"/>
    </source>
</evidence>
<dbReference type="Gene3D" id="1.10.630.10">
    <property type="entry name" value="Cytochrome P450"/>
    <property type="match status" value="1"/>
</dbReference>
<dbReference type="InterPro" id="IPR036396">
    <property type="entry name" value="Cyt_P450_sf"/>
</dbReference>
<dbReference type="EC" id="1.14.14.1" evidence="3"/>
<dbReference type="Ensembl" id="ENSMUNT00000029529.1">
    <property type="protein sequence ID" value="ENSMUNP00000030992.1"/>
    <property type="gene ID" value="ENSMUNG00000004429.2"/>
</dbReference>
<evidence type="ECO:0000313" key="12">
    <source>
        <dbReference type="Proteomes" id="UP000694405"/>
    </source>
</evidence>